<sequence length="322" mass="34910">MTPTSPPAITATGLRKSYGDKLVLDGIDFEVPAGRIWSLLGPNGAGKTTLVQILSTLIRPDAGTVQVAGHDLLREPEAVRRAIGVTGQFAAVDELLTGEENLLLMCDLHRLPRQESRRLTAELLDRFELAGDDAKKLAGTYSGGMRRKLDLAMTLVGGPRIIFLDEPTTGLDPRSRRTMWDIIRDLVGDGVTIFLTTQYLEEADELADRIAVLHHGRFVAEGTATELKRLVPGGDIRLTFDSPEQLATAAEALGASDIDEEALSLRVPSEGDMGSMRRVIDRLDRVSVTASSLSMHSPDLDDVFLTLTSQPATTGEKQEAAR</sequence>
<dbReference type="PROSITE" id="PS00211">
    <property type="entry name" value="ABC_TRANSPORTER_1"/>
    <property type="match status" value="1"/>
</dbReference>
<dbReference type="InterPro" id="IPR027417">
    <property type="entry name" value="P-loop_NTPase"/>
</dbReference>
<keyword evidence="5" id="KW-0547">Nucleotide-binding</keyword>
<dbReference type="PANTHER" id="PTHR42711">
    <property type="entry name" value="ABC TRANSPORTER ATP-BINDING PROTEIN"/>
    <property type="match status" value="1"/>
</dbReference>
<comment type="subcellular location">
    <subcellularLocation>
        <location evidence="1">Cell membrane</location>
        <topology evidence="1">Peripheral membrane protein</topology>
        <orientation evidence="1">Cytoplasmic side</orientation>
    </subcellularLocation>
</comment>
<dbReference type="GO" id="GO:1900753">
    <property type="term" value="P:doxorubicin transport"/>
    <property type="evidence" value="ECO:0007669"/>
    <property type="project" value="InterPro"/>
</dbReference>
<evidence type="ECO:0000256" key="9">
    <source>
        <dbReference type="ARBA" id="ARBA00023251"/>
    </source>
</evidence>
<name>A0A117PF63_9ACTN</name>
<protein>
    <recommendedName>
        <fullName evidence="2">ABC-type xenobiotic transporter</fullName>
        <ecNumber evidence="2">7.6.2.2</ecNumber>
    </recommendedName>
</protein>
<dbReference type="SUPFAM" id="SSF52540">
    <property type="entry name" value="P-loop containing nucleoside triphosphate hydrolases"/>
    <property type="match status" value="1"/>
</dbReference>
<dbReference type="NCBIfam" id="TIGR01188">
    <property type="entry name" value="drrA"/>
    <property type="match status" value="1"/>
</dbReference>
<keyword evidence="4" id="KW-1003">Cell membrane</keyword>
<comment type="similarity">
    <text evidence="10">Belongs to the ABC transporter superfamily. Drug exporter-1 (DrugE1) (TC 3.A.1.105) family.</text>
</comment>
<feature type="domain" description="ABC transporter" evidence="11">
    <location>
        <begin position="9"/>
        <end position="240"/>
    </location>
</feature>
<keyword evidence="3" id="KW-0813">Transport</keyword>
<dbReference type="GO" id="GO:0043215">
    <property type="term" value="P:daunorubicin transport"/>
    <property type="evidence" value="ECO:0007669"/>
    <property type="project" value="InterPro"/>
</dbReference>
<organism evidence="12 13">
    <name type="scientific">Streptomyces curacoi</name>
    <dbReference type="NCBI Taxonomy" id="146536"/>
    <lineage>
        <taxon>Bacteria</taxon>
        <taxon>Bacillati</taxon>
        <taxon>Actinomycetota</taxon>
        <taxon>Actinomycetes</taxon>
        <taxon>Kitasatosporales</taxon>
        <taxon>Streptomycetaceae</taxon>
        <taxon>Streptomyces</taxon>
    </lineage>
</organism>
<dbReference type="InterPro" id="IPR017871">
    <property type="entry name" value="ABC_transporter-like_CS"/>
</dbReference>
<dbReference type="Pfam" id="PF00005">
    <property type="entry name" value="ABC_tran"/>
    <property type="match status" value="1"/>
</dbReference>
<dbReference type="Gene3D" id="3.40.50.300">
    <property type="entry name" value="P-loop containing nucleotide triphosphate hydrolases"/>
    <property type="match status" value="1"/>
</dbReference>
<evidence type="ECO:0000259" key="11">
    <source>
        <dbReference type="PROSITE" id="PS50893"/>
    </source>
</evidence>
<evidence type="ECO:0000256" key="7">
    <source>
        <dbReference type="ARBA" id="ARBA00022967"/>
    </source>
</evidence>
<evidence type="ECO:0000313" key="12">
    <source>
        <dbReference type="EMBL" id="KUM78484.1"/>
    </source>
</evidence>
<dbReference type="GO" id="GO:0008559">
    <property type="term" value="F:ABC-type xenobiotic transporter activity"/>
    <property type="evidence" value="ECO:0007669"/>
    <property type="project" value="UniProtKB-EC"/>
</dbReference>
<dbReference type="STRING" id="146536.AQI70_13570"/>
<evidence type="ECO:0000256" key="6">
    <source>
        <dbReference type="ARBA" id="ARBA00022840"/>
    </source>
</evidence>
<dbReference type="GO" id="GO:0005886">
    <property type="term" value="C:plasma membrane"/>
    <property type="evidence" value="ECO:0007669"/>
    <property type="project" value="UniProtKB-SubCell"/>
</dbReference>
<dbReference type="EC" id="7.6.2.2" evidence="2"/>
<dbReference type="SMART" id="SM00382">
    <property type="entry name" value="AAA"/>
    <property type="match status" value="1"/>
</dbReference>
<dbReference type="InterPro" id="IPR005894">
    <property type="entry name" value="DrrA"/>
</dbReference>
<evidence type="ECO:0000256" key="8">
    <source>
        <dbReference type="ARBA" id="ARBA00023136"/>
    </source>
</evidence>
<dbReference type="PANTHER" id="PTHR42711:SF19">
    <property type="entry name" value="DOXORUBICIN RESISTANCE ATP-BINDING PROTEIN DRRA"/>
    <property type="match status" value="1"/>
</dbReference>
<dbReference type="OrthoDB" id="9804819at2"/>
<dbReference type="Proteomes" id="UP000054024">
    <property type="component" value="Unassembled WGS sequence"/>
</dbReference>
<dbReference type="RefSeq" id="WP_062148185.1">
    <property type="nucleotide sequence ID" value="NZ_KQ947986.1"/>
</dbReference>
<keyword evidence="9" id="KW-0046">Antibiotic resistance</keyword>
<evidence type="ECO:0000256" key="5">
    <source>
        <dbReference type="ARBA" id="ARBA00022741"/>
    </source>
</evidence>
<dbReference type="InterPro" id="IPR003593">
    <property type="entry name" value="AAA+_ATPase"/>
</dbReference>
<dbReference type="PROSITE" id="PS50893">
    <property type="entry name" value="ABC_TRANSPORTER_2"/>
    <property type="match status" value="1"/>
</dbReference>
<dbReference type="AlphaFoldDB" id="A0A117PF63"/>
<gene>
    <name evidence="12" type="ORF">AQI70_13570</name>
</gene>
<proteinExistence type="inferred from homology"/>
<dbReference type="EMBL" id="LMWJ01000007">
    <property type="protein sequence ID" value="KUM78484.1"/>
    <property type="molecule type" value="Genomic_DNA"/>
</dbReference>
<dbReference type="GO" id="GO:0046677">
    <property type="term" value="P:response to antibiotic"/>
    <property type="evidence" value="ECO:0007669"/>
    <property type="project" value="UniProtKB-KW"/>
</dbReference>
<keyword evidence="6" id="KW-0067">ATP-binding</keyword>
<evidence type="ECO:0000256" key="4">
    <source>
        <dbReference type="ARBA" id="ARBA00022475"/>
    </source>
</evidence>
<keyword evidence="8" id="KW-0472">Membrane</keyword>
<evidence type="ECO:0000256" key="1">
    <source>
        <dbReference type="ARBA" id="ARBA00004413"/>
    </source>
</evidence>
<dbReference type="GO" id="GO:0005524">
    <property type="term" value="F:ATP binding"/>
    <property type="evidence" value="ECO:0007669"/>
    <property type="project" value="UniProtKB-KW"/>
</dbReference>
<dbReference type="FunFam" id="3.40.50.300:FF:000589">
    <property type="entry name" value="ABC transporter, ATP-binding subunit"/>
    <property type="match status" value="1"/>
</dbReference>
<comment type="caution">
    <text evidence="12">The sequence shown here is derived from an EMBL/GenBank/DDBJ whole genome shotgun (WGS) entry which is preliminary data.</text>
</comment>
<evidence type="ECO:0000256" key="2">
    <source>
        <dbReference type="ARBA" id="ARBA00012191"/>
    </source>
</evidence>
<reference evidence="12 13" key="1">
    <citation type="submission" date="2015-10" db="EMBL/GenBank/DDBJ databases">
        <title>Draft genome sequence of Streptomyces curacoi DSM 40107, type strain for the species Streptomyces curacoi.</title>
        <authorList>
            <person name="Ruckert C."/>
            <person name="Winkler A."/>
            <person name="Kalinowski J."/>
            <person name="Kampfer P."/>
            <person name="Glaeser S."/>
        </authorList>
    </citation>
    <scope>NUCLEOTIDE SEQUENCE [LARGE SCALE GENOMIC DNA]</scope>
    <source>
        <strain evidence="12 13">DSM 40107</strain>
    </source>
</reference>
<accession>A0A117PF63</accession>
<evidence type="ECO:0000256" key="10">
    <source>
        <dbReference type="ARBA" id="ARBA00049985"/>
    </source>
</evidence>
<dbReference type="GO" id="GO:0016887">
    <property type="term" value="F:ATP hydrolysis activity"/>
    <property type="evidence" value="ECO:0007669"/>
    <property type="project" value="InterPro"/>
</dbReference>
<dbReference type="InterPro" id="IPR050763">
    <property type="entry name" value="ABC_transporter_ATP-binding"/>
</dbReference>
<dbReference type="InterPro" id="IPR003439">
    <property type="entry name" value="ABC_transporter-like_ATP-bd"/>
</dbReference>
<keyword evidence="7" id="KW-1278">Translocase</keyword>
<evidence type="ECO:0000256" key="3">
    <source>
        <dbReference type="ARBA" id="ARBA00022448"/>
    </source>
</evidence>
<keyword evidence="13" id="KW-1185">Reference proteome</keyword>
<evidence type="ECO:0000313" key="13">
    <source>
        <dbReference type="Proteomes" id="UP000054024"/>
    </source>
</evidence>